<comment type="caution">
    <text evidence="2">The sequence shown here is derived from an EMBL/GenBank/DDBJ whole genome shotgun (WGS) entry which is preliminary data.</text>
</comment>
<keyword evidence="3" id="KW-1185">Reference proteome</keyword>
<evidence type="ECO:0000256" key="1">
    <source>
        <dbReference type="SAM" id="MobiDB-lite"/>
    </source>
</evidence>
<proteinExistence type="predicted"/>
<feature type="compositionally biased region" description="Polar residues" evidence="1">
    <location>
        <begin position="112"/>
        <end position="126"/>
    </location>
</feature>
<dbReference type="Proteomes" id="UP001066276">
    <property type="component" value="Chromosome 4_2"/>
</dbReference>
<protein>
    <submittedName>
        <fullName evidence="2">Uncharacterized protein</fullName>
    </submittedName>
</protein>
<dbReference type="AlphaFoldDB" id="A0AAV7STM1"/>
<evidence type="ECO:0000313" key="3">
    <source>
        <dbReference type="Proteomes" id="UP001066276"/>
    </source>
</evidence>
<feature type="region of interest" description="Disordered" evidence="1">
    <location>
        <begin position="34"/>
        <end position="174"/>
    </location>
</feature>
<evidence type="ECO:0000313" key="2">
    <source>
        <dbReference type="EMBL" id="KAJ1167444.1"/>
    </source>
</evidence>
<dbReference type="EMBL" id="JANPWB010000008">
    <property type="protein sequence ID" value="KAJ1167444.1"/>
    <property type="molecule type" value="Genomic_DNA"/>
</dbReference>
<gene>
    <name evidence="2" type="ORF">NDU88_007835</name>
</gene>
<accession>A0AAV7STM1</accession>
<name>A0AAV7STM1_PLEWA</name>
<reference evidence="2" key="1">
    <citation type="journal article" date="2022" name="bioRxiv">
        <title>Sequencing and chromosome-scale assembly of the giantPleurodeles waltlgenome.</title>
        <authorList>
            <person name="Brown T."/>
            <person name="Elewa A."/>
            <person name="Iarovenko S."/>
            <person name="Subramanian E."/>
            <person name="Araus A.J."/>
            <person name="Petzold A."/>
            <person name="Susuki M."/>
            <person name="Suzuki K.-i.T."/>
            <person name="Hayashi T."/>
            <person name="Toyoda A."/>
            <person name="Oliveira C."/>
            <person name="Osipova E."/>
            <person name="Leigh N.D."/>
            <person name="Simon A."/>
            <person name="Yun M.H."/>
        </authorList>
    </citation>
    <scope>NUCLEOTIDE SEQUENCE</scope>
    <source>
        <strain evidence="2">20211129_DDA</strain>
        <tissue evidence="2">Liver</tissue>
    </source>
</reference>
<sequence>MHGEEGVQPLWRRRPHLLPVPKVRQTQNLRICSCRNTSPNDHQTKAGPYCQRQGERIPEGFYGRSLEQTRANQEKQPEGTGPTGSEIPKTRPRGENANTHSGTKHSGGSGSPTRGFSLSGTHPPQRNSREESANRRTSTGGPGEPEQMQAAGAEEGKESTATTRTQPPPKPPQK</sequence>
<organism evidence="2 3">
    <name type="scientific">Pleurodeles waltl</name>
    <name type="common">Iberian ribbed newt</name>
    <dbReference type="NCBI Taxonomy" id="8319"/>
    <lineage>
        <taxon>Eukaryota</taxon>
        <taxon>Metazoa</taxon>
        <taxon>Chordata</taxon>
        <taxon>Craniata</taxon>
        <taxon>Vertebrata</taxon>
        <taxon>Euteleostomi</taxon>
        <taxon>Amphibia</taxon>
        <taxon>Batrachia</taxon>
        <taxon>Caudata</taxon>
        <taxon>Salamandroidea</taxon>
        <taxon>Salamandridae</taxon>
        <taxon>Pleurodelinae</taxon>
        <taxon>Pleurodeles</taxon>
    </lineage>
</organism>